<protein>
    <recommendedName>
        <fullName evidence="1">Bacterial transcriptional activator domain-containing protein</fullName>
    </recommendedName>
</protein>
<dbReference type="GO" id="GO:0006355">
    <property type="term" value="P:regulation of DNA-templated transcription"/>
    <property type="evidence" value="ECO:0007669"/>
    <property type="project" value="InterPro"/>
</dbReference>
<dbReference type="PANTHER" id="PTHR35807:SF2">
    <property type="entry name" value="TRANSCRIPTIONAL ACTIVATOR DOMAIN"/>
    <property type="match status" value="1"/>
</dbReference>
<dbReference type="GO" id="GO:0003677">
    <property type="term" value="F:DNA binding"/>
    <property type="evidence" value="ECO:0007669"/>
    <property type="project" value="InterPro"/>
</dbReference>
<comment type="caution">
    <text evidence="2">The sequence shown here is derived from an EMBL/GenBank/DDBJ whole genome shotgun (WGS) entry which is preliminary data.</text>
</comment>
<dbReference type="SMART" id="SM01043">
    <property type="entry name" value="BTAD"/>
    <property type="match status" value="1"/>
</dbReference>
<dbReference type="EMBL" id="JACRSR010000004">
    <property type="protein sequence ID" value="MBC8532023.1"/>
    <property type="molecule type" value="Genomic_DNA"/>
</dbReference>
<dbReference type="SUPFAM" id="SSF48452">
    <property type="entry name" value="TPR-like"/>
    <property type="match status" value="1"/>
</dbReference>
<dbReference type="PANTHER" id="PTHR35807">
    <property type="entry name" value="TRANSCRIPTIONAL REGULATOR REDD-RELATED"/>
    <property type="match status" value="1"/>
</dbReference>
<organism evidence="2 3">
    <name type="scientific">Gehongia tenuis</name>
    <dbReference type="NCBI Taxonomy" id="2763655"/>
    <lineage>
        <taxon>Bacteria</taxon>
        <taxon>Bacillati</taxon>
        <taxon>Bacillota</taxon>
        <taxon>Clostridia</taxon>
        <taxon>Christensenellales</taxon>
        <taxon>Christensenellaceae</taxon>
        <taxon>Gehongia</taxon>
    </lineage>
</organism>
<proteinExistence type="predicted"/>
<dbReference type="Pfam" id="PF03704">
    <property type="entry name" value="BTAD"/>
    <property type="match status" value="1"/>
</dbReference>
<dbReference type="Gene3D" id="1.25.40.10">
    <property type="entry name" value="Tetratricopeptide repeat domain"/>
    <property type="match status" value="1"/>
</dbReference>
<evidence type="ECO:0000313" key="2">
    <source>
        <dbReference type="EMBL" id="MBC8532023.1"/>
    </source>
</evidence>
<name>A0A926HQA6_9FIRM</name>
<dbReference type="InterPro" id="IPR016032">
    <property type="entry name" value="Sig_transdc_resp-reg_C-effctor"/>
</dbReference>
<dbReference type="Gene3D" id="1.10.10.10">
    <property type="entry name" value="Winged helix-like DNA-binding domain superfamily/Winged helix DNA-binding domain"/>
    <property type="match status" value="1"/>
</dbReference>
<sequence length="403" mass="46141">MQEGSDGGVVLRIRTLGTFSVCVGNTVLSNSSPRASNVWKLFKYMLVNRSQPVSIDKLIDMLWPDGDCENPLKALYTLMYRLRSILRKGCGDRELILFQHNSYLWNPDVPCWIDADEFASLCKGAEDQEIGIGNQIDLYREALALYTGDYLTDSAYENWVISISGYYKRMYTSAVLNLCKLYASAEDYGKIVATCERAIELNPYEETLHEMMIRALIHMDQISQGIAQYEYIAQLLYKELGVQPSEALQTLYRQMHHSEEDVQYDLQSVKNNLKENNDIINGALFCEIDVFRQIYRLQCRSMERSGQSIYLVLISLLGEDHRMPPSAVLNDAFAVLKRVIILGLRRGDVVSQYSKSQLVILLMNAAYEDCESVVARLSRTFRATYRKHPVQLRAVFEPLEPIK</sequence>
<reference evidence="2" key="1">
    <citation type="submission" date="2020-08" db="EMBL/GenBank/DDBJ databases">
        <title>Genome public.</title>
        <authorList>
            <person name="Liu C."/>
            <person name="Sun Q."/>
        </authorList>
    </citation>
    <scope>NUCLEOTIDE SEQUENCE</scope>
    <source>
        <strain evidence="2">NSJ-53</strain>
    </source>
</reference>
<dbReference type="InterPro" id="IPR051677">
    <property type="entry name" value="AfsR-DnrI-RedD_regulator"/>
</dbReference>
<dbReference type="InterPro" id="IPR005158">
    <property type="entry name" value="BTAD"/>
</dbReference>
<dbReference type="InterPro" id="IPR036388">
    <property type="entry name" value="WH-like_DNA-bd_sf"/>
</dbReference>
<accession>A0A926HQA6</accession>
<dbReference type="RefSeq" id="WP_249316985.1">
    <property type="nucleotide sequence ID" value="NZ_JACRSR010000004.1"/>
</dbReference>
<dbReference type="AlphaFoldDB" id="A0A926HQA6"/>
<keyword evidence="3" id="KW-1185">Reference proteome</keyword>
<evidence type="ECO:0000259" key="1">
    <source>
        <dbReference type="SMART" id="SM01043"/>
    </source>
</evidence>
<dbReference type="InterPro" id="IPR011990">
    <property type="entry name" value="TPR-like_helical_dom_sf"/>
</dbReference>
<dbReference type="Proteomes" id="UP000623172">
    <property type="component" value="Unassembled WGS sequence"/>
</dbReference>
<dbReference type="SUPFAM" id="SSF46894">
    <property type="entry name" value="C-terminal effector domain of the bipartite response regulators"/>
    <property type="match status" value="1"/>
</dbReference>
<evidence type="ECO:0000313" key="3">
    <source>
        <dbReference type="Proteomes" id="UP000623172"/>
    </source>
</evidence>
<gene>
    <name evidence="2" type="ORF">H8696_09210</name>
</gene>
<feature type="domain" description="Bacterial transcriptional activator" evidence="1">
    <location>
        <begin position="113"/>
        <end position="256"/>
    </location>
</feature>